<evidence type="ECO:0000256" key="2">
    <source>
        <dbReference type="ARBA" id="ARBA00023002"/>
    </source>
</evidence>
<dbReference type="InterPro" id="IPR016161">
    <property type="entry name" value="Ald_DH/histidinol_DH"/>
</dbReference>
<feature type="domain" description="Fe-containing alcohol dehydrogenase-like C-terminal" evidence="11">
    <location>
        <begin position="659"/>
        <end position="869"/>
    </location>
</feature>
<dbReference type="GO" id="GO:0008774">
    <property type="term" value="F:acetaldehyde dehydrogenase (acetylating) activity"/>
    <property type="evidence" value="ECO:0007669"/>
    <property type="project" value="UniProtKB-EC"/>
</dbReference>
<dbReference type="InterPro" id="IPR056798">
    <property type="entry name" value="ADH_Fe_C"/>
</dbReference>
<dbReference type="Gene3D" id="1.20.1090.10">
    <property type="entry name" value="Dehydroquinate synthase-like - alpha domain"/>
    <property type="match status" value="1"/>
</dbReference>
<dbReference type="Proteomes" id="UP001239169">
    <property type="component" value="Chromosome"/>
</dbReference>
<name>A0ABY8R3C6_PARBF</name>
<feature type="domain" description="Aldehyde dehydrogenase" evidence="9">
    <location>
        <begin position="21"/>
        <end position="416"/>
    </location>
</feature>
<evidence type="ECO:0000259" key="10">
    <source>
        <dbReference type="Pfam" id="PF00465"/>
    </source>
</evidence>
<gene>
    <name evidence="12" type="primary">adhE</name>
    <name evidence="12" type="synonym">adhC</name>
    <name evidence="12" type="ORF">QJS64_00770</name>
</gene>
<keyword evidence="3" id="KW-0408">Iron</keyword>
<dbReference type="CDD" id="cd08178">
    <property type="entry name" value="AAD_C"/>
    <property type="match status" value="1"/>
</dbReference>
<comment type="similarity">
    <text evidence="6 8">In the N-terminal section; belongs to the aldehyde dehydrogenase family.</text>
</comment>
<evidence type="ECO:0000313" key="12">
    <source>
        <dbReference type="EMBL" id="WGX76040.1"/>
    </source>
</evidence>
<keyword evidence="2 8" id="KW-0560">Oxidoreductase</keyword>
<comment type="cofactor">
    <cofactor evidence="1">
        <name>Fe(2+)</name>
        <dbReference type="ChEBI" id="CHEBI:29033"/>
    </cofactor>
</comment>
<dbReference type="PANTHER" id="PTHR11496">
    <property type="entry name" value="ALCOHOL DEHYDROGENASE"/>
    <property type="match status" value="1"/>
</dbReference>
<dbReference type="InterPro" id="IPR012079">
    <property type="entry name" value="Bifunc_Ald-ADH"/>
</dbReference>
<dbReference type="Gene3D" id="3.40.309.10">
    <property type="entry name" value="Aldehyde Dehydrogenase, Chain A, domain 2"/>
    <property type="match status" value="1"/>
</dbReference>
<evidence type="ECO:0000256" key="8">
    <source>
        <dbReference type="PIRNR" id="PIRNR000111"/>
    </source>
</evidence>
<dbReference type="Gene3D" id="3.40.605.10">
    <property type="entry name" value="Aldehyde Dehydrogenase, Chain A, domain 1"/>
    <property type="match status" value="1"/>
</dbReference>
<evidence type="ECO:0000256" key="4">
    <source>
        <dbReference type="ARBA" id="ARBA00023027"/>
    </source>
</evidence>
<dbReference type="InterPro" id="IPR016163">
    <property type="entry name" value="Ald_DH_C"/>
</dbReference>
<dbReference type="InterPro" id="IPR001670">
    <property type="entry name" value="ADH_Fe/GldA"/>
</dbReference>
<evidence type="ECO:0000256" key="6">
    <source>
        <dbReference type="ARBA" id="ARBA00035641"/>
    </source>
</evidence>
<dbReference type="Pfam" id="PF00171">
    <property type="entry name" value="Aldedh"/>
    <property type="match status" value="1"/>
</dbReference>
<keyword evidence="5" id="KW-0511">Multifunctional enzyme</keyword>
<dbReference type="Pfam" id="PF00465">
    <property type="entry name" value="Fe-ADH"/>
    <property type="match status" value="1"/>
</dbReference>
<organism evidence="12 13">
    <name type="scientific">Paraclostridium bifermentans</name>
    <name type="common">Clostridium bifermentans</name>
    <dbReference type="NCBI Taxonomy" id="1490"/>
    <lineage>
        <taxon>Bacteria</taxon>
        <taxon>Bacillati</taxon>
        <taxon>Bacillota</taxon>
        <taxon>Clostridia</taxon>
        <taxon>Peptostreptococcales</taxon>
        <taxon>Peptostreptococcaceae</taxon>
        <taxon>Paraclostridium</taxon>
    </lineage>
</organism>
<feature type="domain" description="Alcohol dehydrogenase iron-type/glycerol dehydrogenase GldA" evidence="10">
    <location>
        <begin position="470"/>
        <end position="648"/>
    </location>
</feature>
<dbReference type="InterPro" id="IPR015590">
    <property type="entry name" value="Aldehyde_DH_dom"/>
</dbReference>
<evidence type="ECO:0000256" key="3">
    <source>
        <dbReference type="ARBA" id="ARBA00023004"/>
    </source>
</evidence>
<protein>
    <recommendedName>
        <fullName evidence="8">Aldehyde-alcohol dehydrogenase</fullName>
    </recommendedName>
</protein>
<evidence type="ECO:0000313" key="13">
    <source>
        <dbReference type="Proteomes" id="UP001239169"/>
    </source>
</evidence>
<dbReference type="SUPFAM" id="SSF53720">
    <property type="entry name" value="ALDH-like"/>
    <property type="match status" value="1"/>
</dbReference>
<dbReference type="InterPro" id="IPR034789">
    <property type="entry name" value="AAD_C"/>
</dbReference>
<dbReference type="CDD" id="cd07122">
    <property type="entry name" value="ALDH_F20_ACDH"/>
    <property type="match status" value="1"/>
</dbReference>
<sequence>MTKEAKKVVNMNGSKEMTASGKVNDLVKKANIAKAEMLKLDQEAVDNIVKEMAMKGLDKHIELAQLAVDETKRGVFEDKVTKNIFATEYVYNSIKYKKTVGVIEENEEENYKLIAEPIGVIAGVTPVTNPTSTTMFKSIIAMKSRNPIIFSFHPSAQKSSSEAAKIVRDAAIAAGAPKDCIQWIEEPSIEASNALMKNDGVSLILATGGPGMVKAAYSSGKPALGVGAGNVPCYIEKTADAKQAVNDLILSKTFDNGMICASEQAVIIDEEIYDEVVGLMKSYDCYFVNKEEKELLEGLVINKESCTINADIVGQSAYKIAQMAGIKNTPKNAKILVAELEGVGYDHPLSKEKLSPLLACYKVKGYKEGIQKCVEMTEFGGLGHSAVIHSNSDDIILEFGKKVRTGRLLVNAPSTHGAIGDIYNVNMPSLTLGCGSMGNNSTTDNVSAVNLINIKKVTMRRNNMQWFRIPERVYHEFGSVSYLEKMADTNRVMIVTDRMMVQLGYVDKLTYHLRKRNNPVMIEVFSDVEPDPSVDTVLNGANVMRQFKPDTIIALGGGSSMDAAKGMWLFYENPEVNFDDLRLRFMDIRKRVFKFPKLGRQAKMVAIPTTSGTGSEVTSFAVVTDKVNNVKYPLADYELTPDIAIIDPNFVMTVPKAVTADTGVDVLTHAIEAYVSVMATDYTDALAIKAIQMVFEYLPRAYKDGSDKEAREKMHNASCMAGMAFANAFLGINHSLAHKLGSEFHISHGRSNAILLPYVIRYNATKPTKFSAFPKYKSFVADNKYAEIARYLGLKAKTTEEGVASLIDAVNKLLVELNIPRTIAECGVSEKDFEAAVDKLALDAFDDQCTPANPRYPLVSELKDIYLTAFGKVDKK</sequence>
<dbReference type="PIRSF" id="PIRSF000111">
    <property type="entry name" value="ALDH_ADH"/>
    <property type="match status" value="1"/>
</dbReference>
<dbReference type="PANTHER" id="PTHR11496:SF83">
    <property type="entry name" value="HYDROXYACID-OXOACID TRANSHYDROGENASE, MITOCHONDRIAL"/>
    <property type="match status" value="1"/>
</dbReference>
<evidence type="ECO:0000259" key="11">
    <source>
        <dbReference type="Pfam" id="PF25137"/>
    </source>
</evidence>
<evidence type="ECO:0000256" key="1">
    <source>
        <dbReference type="ARBA" id="ARBA00001954"/>
    </source>
</evidence>
<keyword evidence="13" id="KW-1185">Reference proteome</keyword>
<comment type="similarity">
    <text evidence="7 8">In the C-terminal section; belongs to the iron-containing alcohol dehydrogenase family.</text>
</comment>
<dbReference type="InterPro" id="IPR018211">
    <property type="entry name" value="ADH_Fe_CS"/>
</dbReference>
<dbReference type="InterPro" id="IPR016162">
    <property type="entry name" value="Ald_DH_N"/>
</dbReference>
<dbReference type="Gene3D" id="3.40.50.1970">
    <property type="match status" value="1"/>
</dbReference>
<reference evidence="12 13" key="1">
    <citation type="submission" date="2023-04" db="EMBL/GenBank/DDBJ databases">
        <title>Bacteria Genome Submission.</title>
        <authorList>
            <person name="Isaac P."/>
        </authorList>
    </citation>
    <scope>NUCLEOTIDE SEQUENCE [LARGE SCALE GENOMIC DNA]</scope>
    <source>
        <strain evidence="12 13">SampleS7P1</strain>
    </source>
</reference>
<evidence type="ECO:0000256" key="5">
    <source>
        <dbReference type="ARBA" id="ARBA00023268"/>
    </source>
</evidence>
<accession>A0ABY8R3C6</accession>
<keyword evidence="4" id="KW-0520">NAD</keyword>
<dbReference type="GO" id="GO:0004022">
    <property type="term" value="F:alcohol dehydrogenase (NAD+) activity"/>
    <property type="evidence" value="ECO:0007669"/>
    <property type="project" value="UniProtKB-EC"/>
</dbReference>
<dbReference type="Pfam" id="PF25137">
    <property type="entry name" value="ADH_Fe_C"/>
    <property type="match status" value="1"/>
</dbReference>
<dbReference type="EMBL" id="CP124685">
    <property type="protein sequence ID" value="WGX76040.1"/>
    <property type="molecule type" value="Genomic_DNA"/>
</dbReference>
<dbReference type="NCBIfam" id="NF010378">
    <property type="entry name" value="PRK13805.1"/>
    <property type="match status" value="1"/>
</dbReference>
<dbReference type="SUPFAM" id="SSF56796">
    <property type="entry name" value="Dehydroquinate synthase-like"/>
    <property type="match status" value="1"/>
</dbReference>
<evidence type="ECO:0000259" key="9">
    <source>
        <dbReference type="Pfam" id="PF00171"/>
    </source>
</evidence>
<dbReference type="InterPro" id="IPR039697">
    <property type="entry name" value="Alcohol_dehydrogenase_Fe"/>
</dbReference>
<proteinExistence type="inferred from homology"/>
<dbReference type="PROSITE" id="PS00913">
    <property type="entry name" value="ADH_IRON_1"/>
    <property type="match status" value="1"/>
</dbReference>
<evidence type="ECO:0000256" key="7">
    <source>
        <dbReference type="ARBA" id="ARBA00035645"/>
    </source>
</evidence>